<dbReference type="InterPro" id="IPR036388">
    <property type="entry name" value="WH-like_DNA-bd_sf"/>
</dbReference>
<evidence type="ECO:0000313" key="3">
    <source>
        <dbReference type="Proteomes" id="UP001552427"/>
    </source>
</evidence>
<dbReference type="Proteomes" id="UP001552427">
    <property type="component" value="Unassembled WGS sequence"/>
</dbReference>
<organism evidence="2 3">
    <name type="scientific">Nonomuraea bangladeshensis</name>
    <dbReference type="NCBI Taxonomy" id="404385"/>
    <lineage>
        <taxon>Bacteria</taxon>
        <taxon>Bacillati</taxon>
        <taxon>Actinomycetota</taxon>
        <taxon>Actinomycetes</taxon>
        <taxon>Streptosporangiales</taxon>
        <taxon>Streptosporangiaceae</taxon>
        <taxon>Nonomuraea</taxon>
    </lineage>
</organism>
<gene>
    <name evidence="2" type="ORF">AB0K40_26295</name>
</gene>
<dbReference type="InterPro" id="IPR039422">
    <property type="entry name" value="MarR/SlyA-like"/>
</dbReference>
<evidence type="ECO:0000313" key="2">
    <source>
        <dbReference type="EMBL" id="MEV4289032.1"/>
    </source>
</evidence>
<dbReference type="Pfam" id="PF12802">
    <property type="entry name" value="MarR_2"/>
    <property type="match status" value="1"/>
</dbReference>
<dbReference type="InterPro" id="IPR000835">
    <property type="entry name" value="HTH_MarR-typ"/>
</dbReference>
<dbReference type="PANTHER" id="PTHR33164">
    <property type="entry name" value="TRANSCRIPTIONAL REGULATOR, MARR FAMILY"/>
    <property type="match status" value="1"/>
</dbReference>
<dbReference type="Gene3D" id="1.10.10.10">
    <property type="entry name" value="Winged helix-like DNA-binding domain superfamily/Winged helix DNA-binding domain"/>
    <property type="match status" value="1"/>
</dbReference>
<dbReference type="SUPFAM" id="SSF46785">
    <property type="entry name" value="Winged helix' DNA-binding domain"/>
    <property type="match status" value="1"/>
</dbReference>
<name>A0ABV3H925_9ACTN</name>
<dbReference type="RefSeq" id="WP_364454645.1">
    <property type="nucleotide sequence ID" value="NZ_JBFARM010000008.1"/>
</dbReference>
<proteinExistence type="predicted"/>
<dbReference type="InterPro" id="IPR036390">
    <property type="entry name" value="WH_DNA-bd_sf"/>
</dbReference>
<feature type="domain" description="HTH marR-type" evidence="1">
    <location>
        <begin position="13"/>
        <end position="149"/>
    </location>
</feature>
<accession>A0ABV3H925</accession>
<dbReference type="PRINTS" id="PR00598">
    <property type="entry name" value="HTHMARR"/>
</dbReference>
<dbReference type="EMBL" id="JBFARM010000008">
    <property type="protein sequence ID" value="MEV4289032.1"/>
    <property type="molecule type" value="Genomic_DNA"/>
</dbReference>
<reference evidence="2 3" key="1">
    <citation type="submission" date="2024-06" db="EMBL/GenBank/DDBJ databases">
        <title>The Natural Products Discovery Center: Release of the First 8490 Sequenced Strains for Exploring Actinobacteria Biosynthetic Diversity.</title>
        <authorList>
            <person name="Kalkreuter E."/>
            <person name="Kautsar S.A."/>
            <person name="Yang D."/>
            <person name="Bader C.D."/>
            <person name="Teijaro C.N."/>
            <person name="Fluegel L."/>
            <person name="Davis C.M."/>
            <person name="Simpson J.R."/>
            <person name="Lauterbach L."/>
            <person name="Steele A.D."/>
            <person name="Gui C."/>
            <person name="Meng S."/>
            <person name="Li G."/>
            <person name="Viehrig K."/>
            <person name="Ye F."/>
            <person name="Su P."/>
            <person name="Kiefer A.F."/>
            <person name="Nichols A."/>
            <person name="Cepeda A.J."/>
            <person name="Yan W."/>
            <person name="Fan B."/>
            <person name="Jiang Y."/>
            <person name="Adhikari A."/>
            <person name="Zheng C.-J."/>
            <person name="Schuster L."/>
            <person name="Cowan T.M."/>
            <person name="Smanski M.J."/>
            <person name="Chevrette M.G."/>
            <person name="De Carvalho L.P.S."/>
            <person name="Shen B."/>
        </authorList>
    </citation>
    <scope>NUCLEOTIDE SEQUENCE [LARGE SCALE GENOMIC DNA]</scope>
    <source>
        <strain evidence="2 3">NPDC049574</strain>
    </source>
</reference>
<dbReference type="SMART" id="SM00347">
    <property type="entry name" value="HTH_MARR"/>
    <property type="match status" value="1"/>
</dbReference>
<dbReference type="PROSITE" id="PS50995">
    <property type="entry name" value="HTH_MARR_2"/>
    <property type="match status" value="1"/>
</dbReference>
<keyword evidence="3" id="KW-1185">Reference proteome</keyword>
<sequence length="172" mass="18328">MTLLRDEGLTAEELAVWRMLQRAQVRITRRLEAELLVAHDLPLASYEVLMQLAEADGRRLRMNDLADRVLLSRSGLTRLIDRLQRDGLVTREACPDDARGLFAVLTDAGAGRLAEATPTYLRGIRTQFLDMLGSGEIGQIRAMLGRLDGAEAGAGTGAGTGTAASAAGGGAP</sequence>
<protein>
    <submittedName>
        <fullName evidence="2">MarR family transcriptional regulator</fullName>
    </submittedName>
</protein>
<dbReference type="PANTHER" id="PTHR33164:SF99">
    <property type="entry name" value="MARR FAMILY REGULATORY PROTEIN"/>
    <property type="match status" value="1"/>
</dbReference>
<comment type="caution">
    <text evidence="2">The sequence shown here is derived from an EMBL/GenBank/DDBJ whole genome shotgun (WGS) entry which is preliminary data.</text>
</comment>
<evidence type="ECO:0000259" key="1">
    <source>
        <dbReference type="PROSITE" id="PS50995"/>
    </source>
</evidence>